<evidence type="ECO:0000256" key="3">
    <source>
        <dbReference type="ARBA" id="ARBA00022490"/>
    </source>
</evidence>
<evidence type="ECO:0000256" key="6">
    <source>
        <dbReference type="PROSITE-ProRule" id="PRU00176"/>
    </source>
</evidence>
<evidence type="ECO:0000313" key="10">
    <source>
        <dbReference type="Proteomes" id="UP000827284"/>
    </source>
</evidence>
<dbReference type="GO" id="GO:0005737">
    <property type="term" value="C:cytoplasm"/>
    <property type="evidence" value="ECO:0007669"/>
    <property type="project" value="UniProtKB-SubCell"/>
</dbReference>
<evidence type="ECO:0000259" key="8">
    <source>
        <dbReference type="PROSITE" id="PS50102"/>
    </source>
</evidence>
<dbReference type="SMART" id="SM00360">
    <property type="entry name" value="RRM"/>
    <property type="match status" value="1"/>
</dbReference>
<reference evidence="9" key="1">
    <citation type="submission" date="2021-11" db="EMBL/GenBank/DDBJ databases">
        <authorList>
            <person name="Herlambang A."/>
            <person name="Guo Y."/>
            <person name="Takashima Y."/>
            <person name="Nishizawa T."/>
        </authorList>
    </citation>
    <scope>NUCLEOTIDE SEQUENCE</scope>
    <source>
        <strain evidence="9">E1425</strain>
    </source>
</reference>
<feature type="region of interest" description="Disordered" evidence="7">
    <location>
        <begin position="155"/>
        <end position="187"/>
    </location>
</feature>
<protein>
    <submittedName>
        <fullName evidence="9">RNA-binding protein 8A</fullName>
    </submittedName>
</protein>
<dbReference type="EMBL" id="BQFW01000008">
    <property type="protein sequence ID" value="GJJ73691.1"/>
    <property type="molecule type" value="Genomic_DNA"/>
</dbReference>
<dbReference type="GO" id="GO:0006396">
    <property type="term" value="P:RNA processing"/>
    <property type="evidence" value="ECO:0007669"/>
    <property type="project" value="InterPro"/>
</dbReference>
<dbReference type="GO" id="GO:0003729">
    <property type="term" value="F:mRNA binding"/>
    <property type="evidence" value="ECO:0007669"/>
    <property type="project" value="InterPro"/>
</dbReference>
<dbReference type="InterPro" id="IPR000504">
    <property type="entry name" value="RRM_dom"/>
</dbReference>
<dbReference type="SUPFAM" id="SSF54928">
    <property type="entry name" value="RNA-binding domain, RBD"/>
    <property type="match status" value="1"/>
</dbReference>
<evidence type="ECO:0000256" key="7">
    <source>
        <dbReference type="SAM" id="MobiDB-lite"/>
    </source>
</evidence>
<dbReference type="OrthoDB" id="15688at2759"/>
<accession>A0A9P3LWV7</accession>
<sequence length="187" mass="20577">MTDKFEIDLNLKPGEDLQDEEMAEAPITTIKRKGRGFQSGDQRGDGVHGSAFEKLNSGDDSATGKALKSVEGWIVLVTGVHEEATEEDIQDKFGEYGEVKNIHLNLDRRTGYVKGYALVEYGEYSQAQEAISHLNGSKLLDQTLTVDFAFIKPNQAEDRGRKGGFTSRSRGGHNGRRSGRSSSPGRR</sequence>
<name>A0A9P3LWV7_9FUNG</name>
<feature type="compositionally biased region" description="Basic residues" evidence="7">
    <location>
        <begin position="170"/>
        <end position="187"/>
    </location>
</feature>
<dbReference type="InterPro" id="IPR012677">
    <property type="entry name" value="Nucleotide-bd_a/b_plait_sf"/>
</dbReference>
<dbReference type="CDD" id="cd12324">
    <property type="entry name" value="RRM_RBM8"/>
    <property type="match status" value="1"/>
</dbReference>
<dbReference type="Proteomes" id="UP000827284">
    <property type="component" value="Unassembled WGS sequence"/>
</dbReference>
<evidence type="ECO:0000256" key="2">
    <source>
        <dbReference type="ARBA" id="ARBA00004496"/>
    </source>
</evidence>
<feature type="region of interest" description="Disordered" evidence="7">
    <location>
        <begin position="1"/>
        <end position="55"/>
    </location>
</feature>
<evidence type="ECO:0000256" key="4">
    <source>
        <dbReference type="ARBA" id="ARBA00022884"/>
    </source>
</evidence>
<dbReference type="InterPro" id="IPR035979">
    <property type="entry name" value="RBD_domain_sf"/>
</dbReference>
<reference evidence="9" key="2">
    <citation type="journal article" date="2022" name="Microbiol. Resour. Announc.">
        <title>Whole-Genome Sequence of Entomortierella parvispora E1425, a Mucoromycotan Fungus Associated with Burkholderiaceae-Related Endosymbiotic Bacteria.</title>
        <authorList>
            <person name="Herlambang A."/>
            <person name="Guo Y."/>
            <person name="Takashima Y."/>
            <person name="Narisawa K."/>
            <person name="Ohta H."/>
            <person name="Nishizawa T."/>
        </authorList>
    </citation>
    <scope>NUCLEOTIDE SEQUENCE</scope>
    <source>
        <strain evidence="9">E1425</strain>
    </source>
</reference>
<dbReference type="AlphaFoldDB" id="A0A9P3LWV7"/>
<feature type="domain" description="RRM" evidence="8">
    <location>
        <begin position="73"/>
        <end position="151"/>
    </location>
</feature>
<dbReference type="PROSITE" id="PS50102">
    <property type="entry name" value="RRM"/>
    <property type="match status" value="1"/>
</dbReference>
<dbReference type="Gene3D" id="3.30.70.330">
    <property type="match status" value="1"/>
</dbReference>
<evidence type="ECO:0000313" key="9">
    <source>
        <dbReference type="EMBL" id="GJJ73691.1"/>
    </source>
</evidence>
<gene>
    <name evidence="9" type="ORF">EMPS_06049</name>
</gene>
<organism evidence="9 10">
    <name type="scientific">Entomortierella parvispora</name>
    <dbReference type="NCBI Taxonomy" id="205924"/>
    <lineage>
        <taxon>Eukaryota</taxon>
        <taxon>Fungi</taxon>
        <taxon>Fungi incertae sedis</taxon>
        <taxon>Mucoromycota</taxon>
        <taxon>Mortierellomycotina</taxon>
        <taxon>Mortierellomycetes</taxon>
        <taxon>Mortierellales</taxon>
        <taxon>Mortierellaceae</taxon>
        <taxon>Entomortierella</taxon>
    </lineage>
</organism>
<keyword evidence="10" id="KW-1185">Reference proteome</keyword>
<keyword evidence="5" id="KW-0539">Nucleus</keyword>
<proteinExistence type="predicted"/>
<dbReference type="Pfam" id="PF00076">
    <property type="entry name" value="RRM_1"/>
    <property type="match status" value="1"/>
</dbReference>
<evidence type="ECO:0000256" key="1">
    <source>
        <dbReference type="ARBA" id="ARBA00004123"/>
    </source>
</evidence>
<keyword evidence="4 6" id="KW-0694">RNA-binding</keyword>
<comment type="caution">
    <text evidence="9">The sequence shown here is derived from an EMBL/GenBank/DDBJ whole genome shotgun (WGS) entry which is preliminary data.</text>
</comment>
<dbReference type="InterPro" id="IPR008111">
    <property type="entry name" value="RNA-bd_8"/>
</dbReference>
<feature type="compositionally biased region" description="Basic and acidic residues" evidence="7">
    <location>
        <begin position="1"/>
        <end position="15"/>
    </location>
</feature>
<dbReference type="PRINTS" id="PR01738">
    <property type="entry name" value="RNABINDINGM8"/>
</dbReference>
<dbReference type="PANTHER" id="PTHR45894">
    <property type="entry name" value="RNA-BINDING PROTEIN 8A"/>
    <property type="match status" value="1"/>
</dbReference>
<dbReference type="InterPro" id="IPR033744">
    <property type="entry name" value="RRM_RBM8"/>
</dbReference>
<keyword evidence="3" id="KW-0963">Cytoplasm</keyword>
<dbReference type="GO" id="GO:0005634">
    <property type="term" value="C:nucleus"/>
    <property type="evidence" value="ECO:0007669"/>
    <property type="project" value="UniProtKB-SubCell"/>
</dbReference>
<evidence type="ECO:0000256" key="5">
    <source>
        <dbReference type="ARBA" id="ARBA00023242"/>
    </source>
</evidence>
<comment type="subcellular location">
    <subcellularLocation>
        <location evidence="2">Cytoplasm</location>
    </subcellularLocation>
    <subcellularLocation>
        <location evidence="1">Nucleus</location>
    </subcellularLocation>
</comment>